<evidence type="ECO:0000256" key="3">
    <source>
        <dbReference type="ARBA" id="ARBA00023014"/>
    </source>
</evidence>
<dbReference type="Proteomes" id="UP000070589">
    <property type="component" value="Unassembled WGS sequence"/>
</dbReference>
<evidence type="ECO:0000256" key="2">
    <source>
        <dbReference type="ARBA" id="ARBA00023004"/>
    </source>
</evidence>
<organism evidence="5 6">
    <name type="scientific">candidate division MSBL1 archaeon SCGC-AAA259D14</name>
    <dbReference type="NCBI Taxonomy" id="1698261"/>
    <lineage>
        <taxon>Archaea</taxon>
        <taxon>Methanobacteriati</taxon>
        <taxon>Methanobacteriota</taxon>
        <taxon>candidate division MSBL1</taxon>
    </lineage>
</organism>
<dbReference type="InterPro" id="IPR040086">
    <property type="entry name" value="MJ0683-like"/>
</dbReference>
<sequence length="267" mass="31201">MKVNEKKCKSILSESGIYDVDYSINPYVGCEHGCKYCYATFMKRFTNHSEDWGEFVDVKTNSINVLEKDLMKKGKGSILLSSVTDPYQPLEEKYKLTRKILMRLSNSKFTVNILTKSNLILRDIDILKKFNPERISVGLTINFLDDRDREIWEPKSAKIHDRIETLEKLSKADIDCYVHVGPYLEGITDLNKIFTEIESYVEEFQVEGINLKENEGKIMKTIKEHYPHLKENYEAILKDRPSYLRKLKEKTRKLKKISSIPISLFLD</sequence>
<keyword evidence="2" id="KW-0408">Iron</keyword>
<name>A0A133U758_9EURY</name>
<keyword evidence="6" id="KW-1185">Reference proteome</keyword>
<dbReference type="CDD" id="cd01335">
    <property type="entry name" value="Radical_SAM"/>
    <property type="match status" value="1"/>
</dbReference>
<dbReference type="InterPro" id="IPR058240">
    <property type="entry name" value="rSAM_sf"/>
</dbReference>
<dbReference type="GO" id="GO:0003824">
    <property type="term" value="F:catalytic activity"/>
    <property type="evidence" value="ECO:0007669"/>
    <property type="project" value="InterPro"/>
</dbReference>
<feature type="domain" description="Radical SAM core" evidence="4">
    <location>
        <begin position="24"/>
        <end position="189"/>
    </location>
</feature>
<keyword evidence="1" id="KW-0479">Metal-binding</keyword>
<dbReference type="SUPFAM" id="SSF102114">
    <property type="entry name" value="Radical SAM enzymes"/>
    <property type="match status" value="1"/>
</dbReference>
<evidence type="ECO:0000313" key="5">
    <source>
        <dbReference type="EMBL" id="KXA90029.1"/>
    </source>
</evidence>
<keyword evidence="3" id="KW-0411">Iron-sulfur</keyword>
<gene>
    <name evidence="5" type="ORF">AKJ62_01845</name>
</gene>
<reference evidence="5 6" key="1">
    <citation type="journal article" date="2016" name="Sci. Rep.">
        <title>Metabolic traits of an uncultured archaeal lineage -MSBL1- from brine pools of the Red Sea.</title>
        <authorList>
            <person name="Mwirichia R."/>
            <person name="Alam I."/>
            <person name="Rashid M."/>
            <person name="Vinu M."/>
            <person name="Ba-Alawi W."/>
            <person name="Anthony Kamau A."/>
            <person name="Kamanda Ngugi D."/>
            <person name="Goker M."/>
            <person name="Klenk H.P."/>
            <person name="Bajic V."/>
            <person name="Stingl U."/>
        </authorList>
    </citation>
    <scope>NUCLEOTIDE SEQUENCE [LARGE SCALE GENOMIC DNA]</scope>
    <source>
        <strain evidence="5">SCGC-AAA259D14</strain>
    </source>
</reference>
<dbReference type="Pfam" id="PF04055">
    <property type="entry name" value="Radical_SAM"/>
    <property type="match status" value="1"/>
</dbReference>
<dbReference type="SFLD" id="SFLDS00029">
    <property type="entry name" value="Radical_SAM"/>
    <property type="match status" value="1"/>
</dbReference>
<comment type="caution">
    <text evidence="5">The sequence shown here is derived from an EMBL/GenBank/DDBJ whole genome shotgun (WGS) entry which is preliminary data.</text>
</comment>
<accession>A0A133U758</accession>
<dbReference type="PANTHER" id="PTHR43432:SF3">
    <property type="entry name" value="SLR0285 PROTEIN"/>
    <property type="match status" value="1"/>
</dbReference>
<dbReference type="GO" id="GO:0046872">
    <property type="term" value="F:metal ion binding"/>
    <property type="evidence" value="ECO:0007669"/>
    <property type="project" value="UniProtKB-KW"/>
</dbReference>
<proteinExistence type="predicted"/>
<dbReference type="Gene3D" id="3.80.30.30">
    <property type="match status" value="1"/>
</dbReference>
<dbReference type="GO" id="GO:0051536">
    <property type="term" value="F:iron-sulfur cluster binding"/>
    <property type="evidence" value="ECO:0007669"/>
    <property type="project" value="UniProtKB-KW"/>
</dbReference>
<evidence type="ECO:0000313" key="6">
    <source>
        <dbReference type="Proteomes" id="UP000070589"/>
    </source>
</evidence>
<evidence type="ECO:0000259" key="4">
    <source>
        <dbReference type="Pfam" id="PF04055"/>
    </source>
</evidence>
<dbReference type="InterPro" id="IPR007197">
    <property type="entry name" value="rSAM"/>
</dbReference>
<dbReference type="PANTHER" id="PTHR43432">
    <property type="entry name" value="SLR0285 PROTEIN"/>
    <property type="match status" value="1"/>
</dbReference>
<dbReference type="EMBL" id="LHXL01000015">
    <property type="protein sequence ID" value="KXA90029.1"/>
    <property type="molecule type" value="Genomic_DNA"/>
</dbReference>
<protein>
    <recommendedName>
        <fullName evidence="4">Radical SAM core domain-containing protein</fullName>
    </recommendedName>
</protein>
<dbReference type="SFLD" id="SFLDG01084">
    <property type="entry name" value="Uncharacterised_Radical_SAM_Su"/>
    <property type="match status" value="1"/>
</dbReference>
<dbReference type="AlphaFoldDB" id="A0A133U758"/>
<evidence type="ECO:0000256" key="1">
    <source>
        <dbReference type="ARBA" id="ARBA00022723"/>
    </source>
</evidence>
<dbReference type="PATRIC" id="fig|1698261.3.peg.255"/>